<feature type="transmembrane region" description="Helical" evidence="1">
    <location>
        <begin position="348"/>
        <end position="369"/>
    </location>
</feature>
<feature type="transmembrane region" description="Helical" evidence="1">
    <location>
        <begin position="284"/>
        <end position="305"/>
    </location>
</feature>
<name>A0ABX8BQ07_9ACTN</name>
<dbReference type="Proteomes" id="UP000676079">
    <property type="component" value="Chromosome"/>
</dbReference>
<dbReference type="Pfam" id="PF01757">
    <property type="entry name" value="Acyl_transf_3"/>
    <property type="match status" value="1"/>
</dbReference>
<organism evidence="3 4">
    <name type="scientific">Nocardiopsis changdeensis</name>
    <dbReference type="NCBI Taxonomy" id="2831969"/>
    <lineage>
        <taxon>Bacteria</taxon>
        <taxon>Bacillati</taxon>
        <taxon>Actinomycetota</taxon>
        <taxon>Actinomycetes</taxon>
        <taxon>Streptosporangiales</taxon>
        <taxon>Nocardiopsidaceae</taxon>
        <taxon>Nocardiopsis</taxon>
    </lineage>
</organism>
<reference evidence="3 4" key="1">
    <citation type="submission" date="2021-05" db="EMBL/GenBank/DDBJ databases">
        <title>Direct Submission.</title>
        <authorList>
            <person name="Li K."/>
            <person name="Gao J."/>
        </authorList>
    </citation>
    <scope>NUCLEOTIDE SEQUENCE [LARGE SCALE GENOMIC DNA]</scope>
    <source>
        <strain evidence="3 4">Mg02</strain>
    </source>
</reference>
<protein>
    <submittedName>
        <fullName evidence="3">Acyltransferase family protein</fullName>
    </submittedName>
</protein>
<feature type="transmembrane region" description="Helical" evidence="1">
    <location>
        <begin position="150"/>
        <end position="174"/>
    </location>
</feature>
<keyword evidence="4" id="KW-1185">Reference proteome</keyword>
<evidence type="ECO:0000313" key="4">
    <source>
        <dbReference type="Proteomes" id="UP000676079"/>
    </source>
</evidence>
<keyword evidence="3" id="KW-0012">Acyltransferase</keyword>
<accession>A0ABX8BQ07</accession>
<feature type="transmembrane region" description="Helical" evidence="1">
    <location>
        <begin position="22"/>
        <end position="41"/>
    </location>
</feature>
<feature type="transmembrane region" description="Helical" evidence="1">
    <location>
        <begin position="186"/>
        <end position="208"/>
    </location>
</feature>
<keyword evidence="1" id="KW-0812">Transmembrane</keyword>
<dbReference type="PANTHER" id="PTHR36927:SF1">
    <property type="entry name" value="MDO-LIKE PROTEIN"/>
    <property type="match status" value="1"/>
</dbReference>
<dbReference type="InterPro" id="IPR050623">
    <property type="entry name" value="Glucan_succinyl_AcylTrfase"/>
</dbReference>
<evidence type="ECO:0000313" key="3">
    <source>
        <dbReference type="EMBL" id="QUX23339.1"/>
    </source>
</evidence>
<feature type="transmembrane region" description="Helical" evidence="1">
    <location>
        <begin position="56"/>
        <end position="79"/>
    </location>
</feature>
<feature type="transmembrane region" description="Helical" evidence="1">
    <location>
        <begin position="317"/>
        <end position="336"/>
    </location>
</feature>
<keyword evidence="1" id="KW-1133">Transmembrane helix</keyword>
<feature type="transmembrane region" description="Helical" evidence="1">
    <location>
        <begin position="100"/>
        <end position="124"/>
    </location>
</feature>
<evidence type="ECO:0000259" key="2">
    <source>
        <dbReference type="Pfam" id="PF01757"/>
    </source>
</evidence>
<keyword evidence="1" id="KW-0472">Membrane</keyword>
<feature type="transmembrane region" description="Helical" evidence="1">
    <location>
        <begin position="228"/>
        <end position="246"/>
    </location>
</feature>
<sequence>MTPHTAGAGSGSARTRIHGLDALRAFALLLGIVLHSLLPFAPEMPWLVNDTRTSPAAFVGVYVIHLFRMALFMMLAGYLGRMVLTRRGTRAYLRDRTVRILLPLLAFWPVSVFSLGVLATVAAAQGGGAAPEPPPSDAPPVLLMFTPGQLWFLLVLFEVVLIVLAARAALLRLLGPDRAGRWSARIGGLLAAPGGVLLAAVPYAAALMVQGTDPAQGINAPVTVLPEAAPLIGYLGAFLAGWFLHASPGSLARLAPRWPLLLAAAVLGTVSMLLPVAAGLPLAVGSGLVALTGLLWTYGLTALMVKVFSREHPAIRYLADASYWMYLMHLPLLVAIEVPLAGLDWPVAAKLLLNWVVTTALLLGSYHLLVRRTALGRWLNGPRRRPAAVLPTGSRGT</sequence>
<dbReference type="InterPro" id="IPR002656">
    <property type="entry name" value="Acyl_transf_3_dom"/>
</dbReference>
<keyword evidence="3" id="KW-0808">Transferase</keyword>
<evidence type="ECO:0000256" key="1">
    <source>
        <dbReference type="SAM" id="Phobius"/>
    </source>
</evidence>
<feature type="domain" description="Acyltransferase 3" evidence="2">
    <location>
        <begin position="17"/>
        <end position="364"/>
    </location>
</feature>
<feature type="transmembrane region" description="Helical" evidence="1">
    <location>
        <begin position="258"/>
        <end position="278"/>
    </location>
</feature>
<gene>
    <name evidence="3" type="ORF">KGD84_02800</name>
</gene>
<dbReference type="PANTHER" id="PTHR36927">
    <property type="entry name" value="BLR4337 PROTEIN"/>
    <property type="match status" value="1"/>
</dbReference>
<dbReference type="GO" id="GO:0016746">
    <property type="term" value="F:acyltransferase activity"/>
    <property type="evidence" value="ECO:0007669"/>
    <property type="project" value="UniProtKB-KW"/>
</dbReference>
<dbReference type="EMBL" id="CP074133">
    <property type="protein sequence ID" value="QUX23339.1"/>
    <property type="molecule type" value="Genomic_DNA"/>
</dbReference>
<dbReference type="RefSeq" id="WP_220564562.1">
    <property type="nucleotide sequence ID" value="NZ_CP074133.1"/>
</dbReference>
<proteinExistence type="predicted"/>